<dbReference type="AlphaFoldDB" id="A0A445I616"/>
<evidence type="ECO:0000256" key="9">
    <source>
        <dbReference type="RuleBase" id="RU000682"/>
    </source>
</evidence>
<evidence type="ECO:0000256" key="1">
    <source>
        <dbReference type="ARBA" id="ARBA00004123"/>
    </source>
</evidence>
<keyword evidence="4 8" id="KW-0371">Homeobox</keyword>
<dbReference type="PROSITE" id="PS50071">
    <property type="entry name" value="HOMEOBOX_2"/>
    <property type="match status" value="1"/>
</dbReference>
<evidence type="ECO:0000256" key="3">
    <source>
        <dbReference type="ARBA" id="ARBA00023125"/>
    </source>
</evidence>
<evidence type="ECO:0000256" key="2">
    <source>
        <dbReference type="ARBA" id="ARBA00023015"/>
    </source>
</evidence>
<accession>A0A445I616</accession>
<dbReference type="Pfam" id="PF00046">
    <property type="entry name" value="Homeodomain"/>
    <property type="match status" value="1"/>
</dbReference>
<comment type="function">
    <text evidence="10">Transcription factor.</text>
</comment>
<keyword evidence="6 8" id="KW-0539">Nucleus</keyword>
<dbReference type="Gene3D" id="1.10.10.60">
    <property type="entry name" value="Homeodomain-like"/>
    <property type="match status" value="1"/>
</dbReference>
<dbReference type="CDD" id="cd00086">
    <property type="entry name" value="homeodomain"/>
    <property type="match status" value="1"/>
</dbReference>
<evidence type="ECO:0000256" key="6">
    <source>
        <dbReference type="ARBA" id="ARBA00023242"/>
    </source>
</evidence>
<feature type="coiled-coil region" evidence="11">
    <location>
        <begin position="141"/>
        <end position="168"/>
    </location>
</feature>
<dbReference type="FunFam" id="1.10.10.60:FF:000144">
    <property type="entry name" value="homeobox-leucine zipper protein ATHB-6-like"/>
    <property type="match status" value="1"/>
</dbReference>
<dbReference type="Pfam" id="PF02183">
    <property type="entry name" value="HALZ"/>
    <property type="match status" value="1"/>
</dbReference>
<evidence type="ECO:0000256" key="4">
    <source>
        <dbReference type="ARBA" id="ARBA00023155"/>
    </source>
</evidence>
<feature type="DNA-binding region" description="Homeobox" evidence="8">
    <location>
        <begin position="63"/>
        <end position="122"/>
    </location>
</feature>
<dbReference type="GO" id="GO:0005634">
    <property type="term" value="C:nucleus"/>
    <property type="evidence" value="ECO:0007669"/>
    <property type="project" value="UniProtKB-SubCell"/>
</dbReference>
<comment type="similarity">
    <text evidence="7 10">Belongs to the HD-ZIP homeobox family. Class I subfamily.</text>
</comment>
<evidence type="ECO:0000259" key="12">
    <source>
        <dbReference type="PROSITE" id="PS50071"/>
    </source>
</evidence>
<evidence type="ECO:0000256" key="5">
    <source>
        <dbReference type="ARBA" id="ARBA00023163"/>
    </source>
</evidence>
<dbReference type="Proteomes" id="UP000289340">
    <property type="component" value="Chromosome 11"/>
</dbReference>
<organism evidence="13 14">
    <name type="scientific">Glycine soja</name>
    <name type="common">Wild soybean</name>
    <dbReference type="NCBI Taxonomy" id="3848"/>
    <lineage>
        <taxon>Eukaryota</taxon>
        <taxon>Viridiplantae</taxon>
        <taxon>Streptophyta</taxon>
        <taxon>Embryophyta</taxon>
        <taxon>Tracheophyta</taxon>
        <taxon>Spermatophyta</taxon>
        <taxon>Magnoliopsida</taxon>
        <taxon>eudicotyledons</taxon>
        <taxon>Gunneridae</taxon>
        <taxon>Pentapetalae</taxon>
        <taxon>rosids</taxon>
        <taxon>fabids</taxon>
        <taxon>Fabales</taxon>
        <taxon>Fabaceae</taxon>
        <taxon>Papilionoideae</taxon>
        <taxon>50 kb inversion clade</taxon>
        <taxon>NPAAA clade</taxon>
        <taxon>indigoferoid/millettioid clade</taxon>
        <taxon>Phaseoleae</taxon>
        <taxon>Glycine</taxon>
        <taxon>Glycine subgen. Soja</taxon>
    </lineage>
</organism>
<dbReference type="PROSITE" id="PS00027">
    <property type="entry name" value="HOMEOBOX_1"/>
    <property type="match status" value="1"/>
</dbReference>
<evidence type="ECO:0000256" key="8">
    <source>
        <dbReference type="PROSITE-ProRule" id="PRU00108"/>
    </source>
</evidence>
<evidence type="ECO:0000313" key="13">
    <source>
        <dbReference type="EMBL" id="RZB81454.1"/>
    </source>
</evidence>
<proteinExistence type="inferred from homology"/>
<dbReference type="EMBL" id="QZWG01000011">
    <property type="protein sequence ID" value="RZB81454.1"/>
    <property type="molecule type" value="Genomic_DNA"/>
</dbReference>
<dbReference type="GO" id="GO:0000976">
    <property type="term" value="F:transcription cis-regulatory region binding"/>
    <property type="evidence" value="ECO:0007669"/>
    <property type="project" value="UniProtKB-ARBA"/>
</dbReference>
<keyword evidence="2 10" id="KW-0805">Transcription regulation</keyword>
<dbReference type="PANTHER" id="PTHR24326:SF497">
    <property type="entry name" value="HOMEOBOX-LEUCINE ZIPPER PROTEIN HAT5"/>
    <property type="match status" value="1"/>
</dbReference>
<keyword evidence="11" id="KW-0175">Coiled coil</keyword>
<dbReference type="InterPro" id="IPR001356">
    <property type="entry name" value="HD"/>
</dbReference>
<evidence type="ECO:0000256" key="10">
    <source>
        <dbReference type="RuleBase" id="RU369038"/>
    </source>
</evidence>
<gene>
    <name evidence="13" type="ORF">D0Y65_030950</name>
</gene>
<keyword evidence="5 10" id="KW-0804">Transcription</keyword>
<evidence type="ECO:0000256" key="7">
    <source>
        <dbReference type="ARBA" id="ARBA00025748"/>
    </source>
</evidence>
<dbReference type="PRINTS" id="PR00031">
    <property type="entry name" value="HTHREPRESSR"/>
</dbReference>
<comment type="subcellular location">
    <subcellularLocation>
        <location evidence="1 8 9">Nucleus</location>
    </subcellularLocation>
</comment>
<dbReference type="InterPro" id="IPR017970">
    <property type="entry name" value="Homeobox_CS"/>
</dbReference>
<sequence>MESGRIFFDASASRGNNMLFLGNTELAFRGRSIMSMEEASKRRPFFTSPDELYDEEYYEKQSPEKKKHRLSSEQVHLLEKNFEEENKLEPERKTQLAKKLGLQPRQVAVWFQNRRARWKTKQLERDYDVLKSSYDTLLSSYDSIMKENEKLKSEVVSLNEKLQVQAKEVPEETLCDKKVDPLPVDEDMAPIFSTRVEDHLSSGSVGSAVVDEGSPQVVVDSVDSYFPADNYGGCMGPVERVQSEQEDGSDDGRSYLDVFVASETENQNHEEGEALGWWTNMYYVG</sequence>
<keyword evidence="3 8" id="KW-0238">DNA-binding</keyword>
<dbReference type="SUPFAM" id="SSF46689">
    <property type="entry name" value="Homeodomain-like"/>
    <property type="match status" value="1"/>
</dbReference>
<dbReference type="GO" id="GO:0000981">
    <property type="term" value="F:DNA-binding transcription factor activity, RNA polymerase II-specific"/>
    <property type="evidence" value="ECO:0007669"/>
    <property type="project" value="UniProtKB-UniRule"/>
</dbReference>
<dbReference type="PANTHER" id="PTHR24326">
    <property type="entry name" value="HOMEOBOX-LEUCINE ZIPPER PROTEIN"/>
    <property type="match status" value="1"/>
</dbReference>
<reference evidence="13 14" key="1">
    <citation type="submission" date="2018-09" db="EMBL/GenBank/DDBJ databases">
        <title>A high-quality reference genome of wild soybean provides a powerful tool to mine soybean genomes.</title>
        <authorList>
            <person name="Xie M."/>
            <person name="Chung C.Y.L."/>
            <person name="Li M.-W."/>
            <person name="Wong F.-L."/>
            <person name="Chan T.-F."/>
            <person name="Lam H.-M."/>
        </authorList>
    </citation>
    <scope>NUCLEOTIDE SEQUENCE [LARGE SCALE GENOMIC DNA]</scope>
    <source>
        <strain evidence="14">cv. W05</strain>
        <tissue evidence="13">Hypocotyl of etiolated seedlings</tissue>
    </source>
</reference>
<name>A0A445I616_GLYSO</name>
<protein>
    <recommendedName>
        <fullName evidence="10">Homeobox-leucine zipper protein</fullName>
    </recommendedName>
    <alternativeName>
        <fullName evidence="10">HD-ZIP protein</fullName>
    </alternativeName>
    <alternativeName>
        <fullName evidence="10">Homeodomain transcription factor</fullName>
    </alternativeName>
</protein>
<evidence type="ECO:0000313" key="14">
    <source>
        <dbReference type="Proteomes" id="UP000289340"/>
    </source>
</evidence>
<dbReference type="GO" id="GO:0045893">
    <property type="term" value="P:positive regulation of DNA-templated transcription"/>
    <property type="evidence" value="ECO:0007669"/>
    <property type="project" value="TreeGrafter"/>
</dbReference>
<dbReference type="Gramene" id="XM_028333709.1">
    <property type="protein sequence ID" value="XP_028189510.1"/>
    <property type="gene ID" value="LOC114375843"/>
</dbReference>
<keyword evidence="14" id="KW-1185">Reference proteome</keyword>
<dbReference type="InterPro" id="IPR000047">
    <property type="entry name" value="HTH_motif"/>
</dbReference>
<comment type="caution">
    <text evidence="13">The sequence shown here is derived from an EMBL/GenBank/DDBJ whole genome shotgun (WGS) entry which is preliminary data.</text>
</comment>
<dbReference type="InterPro" id="IPR045224">
    <property type="entry name" value="HDZip_class_I_plant"/>
</dbReference>
<dbReference type="InterPro" id="IPR003106">
    <property type="entry name" value="Leu_zip_homeo"/>
</dbReference>
<evidence type="ECO:0000256" key="11">
    <source>
        <dbReference type="SAM" id="Coils"/>
    </source>
</evidence>
<feature type="domain" description="Homeobox" evidence="12">
    <location>
        <begin position="61"/>
        <end position="121"/>
    </location>
</feature>
<dbReference type="SMART" id="SM00389">
    <property type="entry name" value="HOX"/>
    <property type="match status" value="1"/>
</dbReference>
<dbReference type="InterPro" id="IPR009057">
    <property type="entry name" value="Homeodomain-like_sf"/>
</dbReference>